<keyword evidence="2" id="KW-1185">Reference proteome</keyword>
<feature type="coiled-coil region" evidence="1">
    <location>
        <begin position="25"/>
        <end position="52"/>
    </location>
</feature>
<dbReference type="WBParaSite" id="jg5886">
    <property type="protein sequence ID" value="jg5886"/>
    <property type="gene ID" value="jg5886"/>
</dbReference>
<proteinExistence type="predicted"/>
<keyword evidence="1" id="KW-0175">Coiled coil</keyword>
<dbReference type="AlphaFoldDB" id="A0A915EGS5"/>
<sequence>MSSVQQANQDGKRSTKGLFVHAKTHEEYAAKLKELEEKNASQKNAIEKFEVTKVSSSNRKRWRCIYSSGTKWI</sequence>
<evidence type="ECO:0000313" key="3">
    <source>
        <dbReference type="WBParaSite" id="jg5886"/>
    </source>
</evidence>
<evidence type="ECO:0000256" key="1">
    <source>
        <dbReference type="SAM" id="Coils"/>
    </source>
</evidence>
<evidence type="ECO:0000313" key="2">
    <source>
        <dbReference type="Proteomes" id="UP000887574"/>
    </source>
</evidence>
<dbReference type="Proteomes" id="UP000887574">
    <property type="component" value="Unplaced"/>
</dbReference>
<name>A0A915EGS5_9BILA</name>
<protein>
    <submittedName>
        <fullName evidence="3">Uncharacterized protein</fullName>
    </submittedName>
</protein>
<organism evidence="2 3">
    <name type="scientific">Ditylenchus dipsaci</name>
    <dbReference type="NCBI Taxonomy" id="166011"/>
    <lineage>
        <taxon>Eukaryota</taxon>
        <taxon>Metazoa</taxon>
        <taxon>Ecdysozoa</taxon>
        <taxon>Nematoda</taxon>
        <taxon>Chromadorea</taxon>
        <taxon>Rhabditida</taxon>
        <taxon>Tylenchina</taxon>
        <taxon>Tylenchomorpha</taxon>
        <taxon>Sphaerularioidea</taxon>
        <taxon>Anguinidae</taxon>
        <taxon>Anguininae</taxon>
        <taxon>Ditylenchus</taxon>
    </lineage>
</organism>
<accession>A0A915EGS5</accession>
<reference evidence="3" key="1">
    <citation type="submission" date="2022-11" db="UniProtKB">
        <authorList>
            <consortium name="WormBaseParasite"/>
        </authorList>
    </citation>
    <scope>IDENTIFICATION</scope>
</reference>